<evidence type="ECO:0000313" key="2">
    <source>
        <dbReference type="EMBL" id="GAA0770609.1"/>
    </source>
</evidence>
<reference evidence="2 3" key="1">
    <citation type="journal article" date="2019" name="Int. J. Syst. Evol. Microbiol.">
        <title>The Global Catalogue of Microorganisms (GCM) 10K type strain sequencing project: providing services to taxonomists for standard genome sequencing and annotation.</title>
        <authorList>
            <consortium name="The Broad Institute Genomics Platform"/>
            <consortium name="The Broad Institute Genome Sequencing Center for Infectious Disease"/>
            <person name="Wu L."/>
            <person name="Ma J."/>
        </authorList>
    </citation>
    <scope>NUCLEOTIDE SEQUENCE [LARGE SCALE GENOMIC DNA]</scope>
    <source>
        <strain evidence="2 3">JCM 15503</strain>
    </source>
</reference>
<dbReference type="RefSeq" id="WP_141291165.1">
    <property type="nucleotide sequence ID" value="NZ_BAAAEW010000052.1"/>
</dbReference>
<dbReference type="Proteomes" id="UP001500279">
    <property type="component" value="Unassembled WGS sequence"/>
</dbReference>
<evidence type="ECO:0000313" key="3">
    <source>
        <dbReference type="Proteomes" id="UP001500279"/>
    </source>
</evidence>
<gene>
    <name evidence="2" type="ORF">GCM10009107_62440</name>
</gene>
<name>A0ABN1KM11_9BURK</name>
<dbReference type="EMBL" id="BAAAEW010000052">
    <property type="protein sequence ID" value="GAA0770609.1"/>
    <property type="molecule type" value="Genomic_DNA"/>
</dbReference>
<protein>
    <submittedName>
        <fullName evidence="2">Uncharacterized protein</fullName>
    </submittedName>
</protein>
<accession>A0ABN1KM11</accession>
<organism evidence="2 3">
    <name type="scientific">Ideonella azotifigens</name>
    <dbReference type="NCBI Taxonomy" id="513160"/>
    <lineage>
        <taxon>Bacteria</taxon>
        <taxon>Pseudomonadati</taxon>
        <taxon>Pseudomonadota</taxon>
        <taxon>Betaproteobacteria</taxon>
        <taxon>Burkholderiales</taxon>
        <taxon>Sphaerotilaceae</taxon>
        <taxon>Ideonella</taxon>
    </lineage>
</organism>
<proteinExistence type="predicted"/>
<evidence type="ECO:0000256" key="1">
    <source>
        <dbReference type="SAM" id="SignalP"/>
    </source>
</evidence>
<feature type="chain" id="PRO_5045508668" evidence="1">
    <location>
        <begin position="28"/>
        <end position="357"/>
    </location>
</feature>
<comment type="caution">
    <text evidence="2">The sequence shown here is derived from an EMBL/GenBank/DDBJ whole genome shotgun (WGS) entry which is preliminary data.</text>
</comment>
<keyword evidence="1" id="KW-0732">Signal</keyword>
<keyword evidence="3" id="KW-1185">Reference proteome</keyword>
<feature type="signal peptide" evidence="1">
    <location>
        <begin position="1"/>
        <end position="27"/>
    </location>
</feature>
<sequence>MSLFSNTVLASFAATAALLGAPQSASAQTYTLQVLAPFGKLAYAWPEAIDEAGVASGAGRRKNESMYYPVLWTNGRAKVLKNPEQWSFDMARLSAQNNYMVAYAYDRSLSVLWRPDGSITPFASFAPAGEPCGCMALDVDSQGHAVGLAYKNGVQQPVLWTDPALPPTVLPAPAGVSFPEAYRTAANGWVIGFGFGSDGYYSTMVWKDGQLQDMSALSGLTGSIFDDINDHGTAAGSYIDFGRDTEMPMLWKAGQLELLATAQYQGCSVSAINNLDLPVGSCDGRAVIWKDGVPTLLTSLLSADTQAAGWVVELTLAINDQGDILAQVRNTTRQNQDSETYAVLKPISNAGARRLTR</sequence>